<comment type="caution">
    <text evidence="6">The sequence shown here is derived from an EMBL/GenBank/DDBJ whole genome shotgun (WGS) entry which is preliminary data.</text>
</comment>
<keyword evidence="7" id="KW-1185">Reference proteome</keyword>
<dbReference type="InterPro" id="IPR050954">
    <property type="entry name" value="ET_IronSulfur_Cluster-Binding"/>
</dbReference>
<dbReference type="Proteomes" id="UP000636394">
    <property type="component" value="Unassembled WGS sequence"/>
</dbReference>
<keyword evidence="4" id="KW-0411">Iron-sulfur</keyword>
<dbReference type="Gene3D" id="2.60.40.10">
    <property type="entry name" value="Immunoglobulins"/>
    <property type="match status" value="1"/>
</dbReference>
<dbReference type="Gene3D" id="3.30.70.20">
    <property type="match status" value="2"/>
</dbReference>
<protein>
    <submittedName>
        <fullName evidence="6">Oxidoreductase</fullName>
    </submittedName>
</protein>
<proteinExistence type="predicted"/>
<evidence type="ECO:0000313" key="6">
    <source>
        <dbReference type="EMBL" id="NHM14769.1"/>
    </source>
</evidence>
<dbReference type="EMBL" id="WPCR01000011">
    <property type="protein sequence ID" value="NHM14769.1"/>
    <property type="molecule type" value="Genomic_DNA"/>
</dbReference>
<accession>A0ABX0IIT5</accession>
<keyword evidence="3" id="KW-0408">Iron</keyword>
<name>A0ABX0IIT5_9ACTN</name>
<evidence type="ECO:0000313" key="7">
    <source>
        <dbReference type="Proteomes" id="UP000636394"/>
    </source>
</evidence>
<dbReference type="InterPro" id="IPR013783">
    <property type="entry name" value="Ig-like_fold"/>
</dbReference>
<keyword evidence="2" id="KW-0479">Metal-binding</keyword>
<dbReference type="SUPFAM" id="SSF49478">
    <property type="entry name" value="Cna protein B-type domain"/>
    <property type="match status" value="1"/>
</dbReference>
<evidence type="ECO:0000256" key="4">
    <source>
        <dbReference type="ARBA" id="ARBA00023014"/>
    </source>
</evidence>
<dbReference type="PANTHER" id="PTHR43177:SF3">
    <property type="entry name" value="PROTEIN NRFC HOMOLOG"/>
    <property type="match status" value="1"/>
</dbReference>
<sequence length="267" mass="29714">MKAFLIDLTKCVGCHDCQIGCKDEHCDQAWMPYAEAEPEVGQFWLKLKQFERGGGSHVRVTYMPTLCNHCENAPCMAAAKDGAVYRRDDGLVIIDPVKSKGQRAIMEACPYHCIYWNDALDIPQKCTGCAHLLDDVDSPIRVPRCVDNCHVDVILFGEESDLDLEGTEVLHPEYGTKPRVFYRGLPKKFIAATVYDPEAKEIVEGAKVTAFSDEGTFTTETNSWGDFCLDGLPEADWKLTVEKDGKTLVMDVSTRTKDQGLPDLALA</sequence>
<organism evidence="6 7">
    <name type="scientific">Xiamenia xianingshaonis</name>
    <dbReference type="NCBI Taxonomy" id="2682776"/>
    <lineage>
        <taxon>Bacteria</taxon>
        <taxon>Bacillati</taxon>
        <taxon>Actinomycetota</taxon>
        <taxon>Coriobacteriia</taxon>
        <taxon>Eggerthellales</taxon>
        <taxon>Eggerthellaceae</taxon>
        <taxon>Xiamenia</taxon>
    </lineage>
</organism>
<dbReference type="InterPro" id="IPR017896">
    <property type="entry name" value="4Fe4S_Fe-S-bd"/>
</dbReference>
<dbReference type="Pfam" id="PF13620">
    <property type="entry name" value="CarboxypepD_reg"/>
    <property type="match status" value="1"/>
</dbReference>
<feature type="domain" description="4Fe-4S ferredoxin-type" evidence="5">
    <location>
        <begin position="59"/>
        <end position="158"/>
    </location>
</feature>
<evidence type="ECO:0000259" key="5">
    <source>
        <dbReference type="Pfam" id="PF13247"/>
    </source>
</evidence>
<evidence type="ECO:0000256" key="3">
    <source>
        <dbReference type="ARBA" id="ARBA00023004"/>
    </source>
</evidence>
<gene>
    <name evidence="6" type="ORF">GMI68_08365</name>
</gene>
<dbReference type="Pfam" id="PF13247">
    <property type="entry name" value="Fer4_11"/>
    <property type="match status" value="1"/>
</dbReference>
<keyword evidence="1" id="KW-0004">4Fe-4S</keyword>
<dbReference type="SUPFAM" id="SSF54862">
    <property type="entry name" value="4Fe-4S ferredoxins"/>
    <property type="match status" value="1"/>
</dbReference>
<dbReference type="RefSeq" id="WP_166079719.1">
    <property type="nucleotide sequence ID" value="NZ_WPCR01000011.1"/>
</dbReference>
<evidence type="ECO:0000256" key="1">
    <source>
        <dbReference type="ARBA" id="ARBA00022485"/>
    </source>
</evidence>
<evidence type="ECO:0000256" key="2">
    <source>
        <dbReference type="ARBA" id="ARBA00022723"/>
    </source>
</evidence>
<dbReference type="PANTHER" id="PTHR43177">
    <property type="entry name" value="PROTEIN NRFC"/>
    <property type="match status" value="1"/>
</dbReference>
<reference evidence="6 7" key="1">
    <citation type="submission" date="2019-11" db="EMBL/GenBank/DDBJ databases">
        <title>Eggerthellaceae novel genus isolated from the rectal contents of marmort.</title>
        <authorList>
            <person name="Zhang G."/>
        </authorList>
    </citation>
    <scope>NUCLEOTIDE SEQUENCE [LARGE SCALE GENOMIC DNA]</scope>
    <source>
        <strain evidence="7">zg-886</strain>
    </source>
</reference>